<feature type="transmembrane region" description="Helical" evidence="1">
    <location>
        <begin position="63"/>
        <end position="81"/>
    </location>
</feature>
<feature type="transmembrane region" description="Helical" evidence="1">
    <location>
        <begin position="208"/>
        <end position="227"/>
    </location>
</feature>
<proteinExistence type="predicted"/>
<reference evidence="2 3" key="1">
    <citation type="submission" date="2019-07" db="EMBL/GenBank/DDBJ databases">
        <title>Draft genome assembly of a fouling barnacle, Amphibalanus amphitrite (Darwin, 1854): The first reference genome for Thecostraca.</title>
        <authorList>
            <person name="Kim W."/>
        </authorList>
    </citation>
    <scope>NUCLEOTIDE SEQUENCE [LARGE SCALE GENOMIC DNA]</scope>
    <source>
        <strain evidence="2">SNU_AA5</strain>
        <tissue evidence="2">Soma without cirri and trophi</tissue>
    </source>
</reference>
<protein>
    <submittedName>
        <fullName evidence="2">Uncharacterized protein</fullName>
    </submittedName>
</protein>
<feature type="transmembrane region" description="Helical" evidence="1">
    <location>
        <begin position="162"/>
        <end position="187"/>
    </location>
</feature>
<comment type="caution">
    <text evidence="2">The sequence shown here is derived from an EMBL/GenBank/DDBJ whole genome shotgun (WGS) entry which is preliminary data.</text>
</comment>
<evidence type="ECO:0000313" key="3">
    <source>
        <dbReference type="Proteomes" id="UP000440578"/>
    </source>
</evidence>
<dbReference type="Proteomes" id="UP000440578">
    <property type="component" value="Unassembled WGS sequence"/>
</dbReference>
<evidence type="ECO:0000313" key="2">
    <source>
        <dbReference type="EMBL" id="KAF0305594.1"/>
    </source>
</evidence>
<keyword evidence="1" id="KW-0472">Membrane</keyword>
<dbReference type="EMBL" id="VIIS01000739">
    <property type="protein sequence ID" value="KAF0305594.1"/>
    <property type="molecule type" value="Genomic_DNA"/>
</dbReference>
<keyword evidence="3" id="KW-1185">Reference proteome</keyword>
<feature type="transmembrane region" description="Helical" evidence="1">
    <location>
        <begin position="33"/>
        <end position="57"/>
    </location>
</feature>
<feature type="transmembrane region" description="Helical" evidence="1">
    <location>
        <begin position="127"/>
        <end position="150"/>
    </location>
</feature>
<keyword evidence="1" id="KW-1133">Transmembrane helix</keyword>
<accession>A0A6A4WPD3</accession>
<evidence type="ECO:0000256" key="1">
    <source>
        <dbReference type="SAM" id="Phobius"/>
    </source>
</evidence>
<feature type="transmembrane region" description="Helical" evidence="1">
    <location>
        <begin position="6"/>
        <end position="26"/>
    </location>
</feature>
<gene>
    <name evidence="2" type="ORF">FJT64_022787</name>
</gene>
<organism evidence="2 3">
    <name type="scientific">Amphibalanus amphitrite</name>
    <name type="common">Striped barnacle</name>
    <name type="synonym">Balanus amphitrite</name>
    <dbReference type="NCBI Taxonomy" id="1232801"/>
    <lineage>
        <taxon>Eukaryota</taxon>
        <taxon>Metazoa</taxon>
        <taxon>Ecdysozoa</taxon>
        <taxon>Arthropoda</taxon>
        <taxon>Crustacea</taxon>
        <taxon>Multicrustacea</taxon>
        <taxon>Cirripedia</taxon>
        <taxon>Thoracica</taxon>
        <taxon>Thoracicalcarea</taxon>
        <taxon>Balanomorpha</taxon>
        <taxon>Balanoidea</taxon>
        <taxon>Balanidae</taxon>
        <taxon>Amphibalaninae</taxon>
        <taxon>Amphibalanus</taxon>
    </lineage>
</organism>
<sequence length="253" mass="27831">MTLTGLFGHVISGLAFVGFYDVTGLFGHVISGLAFVGFYDVSSLFGQVISGLAFVGFYDVSSLFGQVISGLAFVGFAARLIQLHVQEVPELGPNTTELLRLPPLEEGPTLDQEDLRLILSEQTRDEIIIIGSLLGVSLVSLLAALLLMVAVRKTNRYLALPFMIWTILCTAAAGLFGVSLLVAFPAVRAQLRHHPPAASHRTHRHLDIVLPFVFIVIMFKLYTWWLIVVFDFYNRIRFARGGPPFEAVPMQSA</sequence>
<dbReference type="AlphaFoldDB" id="A0A6A4WPD3"/>
<keyword evidence="1" id="KW-0812">Transmembrane</keyword>
<name>A0A6A4WPD3_AMPAM</name>